<dbReference type="PROSITE" id="PS50893">
    <property type="entry name" value="ABC_TRANSPORTER_2"/>
    <property type="match status" value="1"/>
</dbReference>
<feature type="domain" description="ABC transmembrane type-1" evidence="11">
    <location>
        <begin position="19"/>
        <end position="298"/>
    </location>
</feature>
<dbReference type="SUPFAM" id="SSF90123">
    <property type="entry name" value="ABC transporter transmembrane region"/>
    <property type="match status" value="1"/>
</dbReference>
<evidence type="ECO:0000256" key="7">
    <source>
        <dbReference type="ARBA" id="ARBA00022989"/>
    </source>
</evidence>
<dbReference type="Gene3D" id="3.40.50.300">
    <property type="entry name" value="P-loop containing nucleotide triphosphate hydrolases"/>
    <property type="match status" value="1"/>
</dbReference>
<evidence type="ECO:0000256" key="9">
    <source>
        <dbReference type="SAM" id="Phobius"/>
    </source>
</evidence>
<keyword evidence="3" id="KW-1003">Cell membrane</keyword>
<reference evidence="12 13" key="1">
    <citation type="submission" date="2020-08" db="EMBL/GenBank/DDBJ databases">
        <title>Genomic Encyclopedia of Type Strains, Phase IV (KMG-V): Genome sequencing to study the core and pangenomes of soil and plant-associated prokaryotes.</title>
        <authorList>
            <person name="Whitman W."/>
        </authorList>
    </citation>
    <scope>NUCLEOTIDE SEQUENCE [LARGE SCALE GENOMIC DNA]</scope>
    <source>
        <strain evidence="12 13">M8UP14</strain>
    </source>
</reference>
<dbReference type="InterPro" id="IPR003439">
    <property type="entry name" value="ABC_transporter-like_ATP-bd"/>
</dbReference>
<dbReference type="InterPro" id="IPR017871">
    <property type="entry name" value="ABC_transporter-like_CS"/>
</dbReference>
<dbReference type="PROSITE" id="PS50929">
    <property type="entry name" value="ABC_TM1F"/>
    <property type="match status" value="1"/>
</dbReference>
<keyword evidence="2" id="KW-0813">Transport</keyword>
<dbReference type="InterPro" id="IPR036640">
    <property type="entry name" value="ABC1_TM_sf"/>
</dbReference>
<dbReference type="SUPFAM" id="SSF52540">
    <property type="entry name" value="P-loop containing nucleoside triphosphate hydrolases"/>
    <property type="match status" value="1"/>
</dbReference>
<dbReference type="Pfam" id="PF00005">
    <property type="entry name" value="ABC_tran"/>
    <property type="match status" value="1"/>
</dbReference>
<evidence type="ECO:0000259" key="10">
    <source>
        <dbReference type="PROSITE" id="PS50893"/>
    </source>
</evidence>
<dbReference type="PANTHER" id="PTHR43394">
    <property type="entry name" value="ATP-DEPENDENT PERMEASE MDL1, MITOCHONDRIAL"/>
    <property type="match status" value="1"/>
</dbReference>
<dbReference type="SMART" id="SM00382">
    <property type="entry name" value="AAA"/>
    <property type="match status" value="1"/>
</dbReference>
<dbReference type="InterPro" id="IPR003593">
    <property type="entry name" value="AAA+_ATPase"/>
</dbReference>
<feature type="transmembrane region" description="Helical" evidence="9">
    <location>
        <begin position="275"/>
        <end position="294"/>
    </location>
</feature>
<evidence type="ECO:0000256" key="6">
    <source>
        <dbReference type="ARBA" id="ARBA00022840"/>
    </source>
</evidence>
<dbReference type="CDD" id="cd07346">
    <property type="entry name" value="ABC_6TM_exporters"/>
    <property type="match status" value="1"/>
</dbReference>
<gene>
    <name evidence="12" type="ORF">HDF16_002106</name>
</gene>
<dbReference type="PANTHER" id="PTHR43394:SF1">
    <property type="entry name" value="ATP-BINDING CASSETTE SUB-FAMILY B MEMBER 10, MITOCHONDRIAL"/>
    <property type="match status" value="1"/>
</dbReference>
<dbReference type="GO" id="GO:0005886">
    <property type="term" value="C:plasma membrane"/>
    <property type="evidence" value="ECO:0007669"/>
    <property type="project" value="UniProtKB-SubCell"/>
</dbReference>
<dbReference type="AlphaFoldDB" id="A0A7W7ZCI5"/>
<evidence type="ECO:0000256" key="2">
    <source>
        <dbReference type="ARBA" id="ARBA00022448"/>
    </source>
</evidence>
<sequence length="580" mass="62688">MGRLFRLLRPHSSIVFANLALMAVSQLARLLIPFSSRYLLDSVAPAHSTKLLILLLLALCMAVVVDALALSTAQQRVNALVGHLIRDLRRQLFNHTLKMPLCVLDGMSTGELVTRILDDPDGISAIAGPAVFSAVLSLISGAIVFGLLLAKSWRIGACIFIAMFLGAILIQHLIKQIGSASKPLAQLQAAAHSQVTEALLGLRLIRTCSGEGDQGRDFEWATQKIFRQHQILSLREKDLSIASIAICGSASILFIGFGGVFLIHSRWTPGEFVQFLATSMYLVAPVFTISNLGPTITRGVVALKQLEKILNIEEEAAIGTCPAPIAGEVQFHNVCFEYSRDRRALSMLSFSVPAGSTCAIVGGSGSGKSTILALLCGLYRPSLGMITMDGIDIREISCLPEYRKQLGILLQEAALFSGTIKSNILMAKPDSTDLLLREACGEAFIFEFADYFPGGLDTPVGERGILLSGGQRRRIGLARVILSNPRVLLLDEPTSGLDAFSERVVRNGLRKAGKGKTTIYVTHSIADAREADQIIVLEGGSLAESGSHLELLANAGPYFRMFSEQTSRYVESRAILNDRN</sequence>
<dbReference type="GO" id="GO:0015421">
    <property type="term" value="F:ABC-type oligopeptide transporter activity"/>
    <property type="evidence" value="ECO:0007669"/>
    <property type="project" value="TreeGrafter"/>
</dbReference>
<evidence type="ECO:0000259" key="11">
    <source>
        <dbReference type="PROSITE" id="PS50929"/>
    </source>
</evidence>
<dbReference type="RefSeq" id="WP_184216321.1">
    <property type="nucleotide sequence ID" value="NZ_JACHIP010000003.1"/>
</dbReference>
<dbReference type="PROSITE" id="PS00211">
    <property type="entry name" value="ABC_TRANSPORTER_1"/>
    <property type="match status" value="1"/>
</dbReference>
<comment type="caution">
    <text evidence="12">The sequence shown here is derived from an EMBL/GenBank/DDBJ whole genome shotgun (WGS) entry which is preliminary data.</text>
</comment>
<protein>
    <submittedName>
        <fullName evidence="12">ABC-type multidrug transport system fused ATPase/permease subunit</fullName>
    </submittedName>
</protein>
<feature type="transmembrane region" description="Helical" evidence="9">
    <location>
        <begin position="125"/>
        <end position="147"/>
    </location>
</feature>
<name>A0A7W7ZCI5_9BACT</name>
<feature type="transmembrane region" description="Helical" evidence="9">
    <location>
        <begin position="239"/>
        <end position="263"/>
    </location>
</feature>
<evidence type="ECO:0000256" key="4">
    <source>
        <dbReference type="ARBA" id="ARBA00022692"/>
    </source>
</evidence>
<organism evidence="12 13">
    <name type="scientific">Granulicella aggregans</name>
    <dbReference type="NCBI Taxonomy" id="474949"/>
    <lineage>
        <taxon>Bacteria</taxon>
        <taxon>Pseudomonadati</taxon>
        <taxon>Acidobacteriota</taxon>
        <taxon>Terriglobia</taxon>
        <taxon>Terriglobales</taxon>
        <taxon>Acidobacteriaceae</taxon>
        <taxon>Granulicella</taxon>
    </lineage>
</organism>
<keyword evidence="6" id="KW-0067">ATP-binding</keyword>
<dbReference type="Gene3D" id="1.20.1560.10">
    <property type="entry name" value="ABC transporter type 1, transmembrane domain"/>
    <property type="match status" value="1"/>
</dbReference>
<dbReference type="FunFam" id="3.40.50.300:FF:000299">
    <property type="entry name" value="ABC transporter ATP-binding protein/permease"/>
    <property type="match status" value="1"/>
</dbReference>
<dbReference type="Proteomes" id="UP000540989">
    <property type="component" value="Unassembled WGS sequence"/>
</dbReference>
<feature type="transmembrane region" description="Helical" evidence="9">
    <location>
        <begin position="153"/>
        <end position="174"/>
    </location>
</feature>
<comment type="subcellular location">
    <subcellularLocation>
        <location evidence="1">Cell membrane</location>
        <topology evidence="1">Multi-pass membrane protein</topology>
    </subcellularLocation>
</comment>
<evidence type="ECO:0000313" key="12">
    <source>
        <dbReference type="EMBL" id="MBB5057400.1"/>
    </source>
</evidence>
<feature type="transmembrane region" description="Helical" evidence="9">
    <location>
        <begin position="52"/>
        <end position="70"/>
    </location>
</feature>
<keyword evidence="13" id="KW-1185">Reference proteome</keyword>
<dbReference type="GO" id="GO:0016887">
    <property type="term" value="F:ATP hydrolysis activity"/>
    <property type="evidence" value="ECO:0007669"/>
    <property type="project" value="InterPro"/>
</dbReference>
<proteinExistence type="predicted"/>
<dbReference type="EMBL" id="JACHIP010000003">
    <property type="protein sequence ID" value="MBB5057400.1"/>
    <property type="molecule type" value="Genomic_DNA"/>
</dbReference>
<evidence type="ECO:0000256" key="3">
    <source>
        <dbReference type="ARBA" id="ARBA00022475"/>
    </source>
</evidence>
<keyword evidence="8 9" id="KW-0472">Membrane</keyword>
<dbReference type="GO" id="GO:0005524">
    <property type="term" value="F:ATP binding"/>
    <property type="evidence" value="ECO:0007669"/>
    <property type="project" value="UniProtKB-KW"/>
</dbReference>
<dbReference type="InterPro" id="IPR039421">
    <property type="entry name" value="Type_1_exporter"/>
</dbReference>
<evidence type="ECO:0000256" key="8">
    <source>
        <dbReference type="ARBA" id="ARBA00023136"/>
    </source>
</evidence>
<evidence type="ECO:0000313" key="13">
    <source>
        <dbReference type="Proteomes" id="UP000540989"/>
    </source>
</evidence>
<dbReference type="InterPro" id="IPR011527">
    <property type="entry name" value="ABC1_TM_dom"/>
</dbReference>
<evidence type="ECO:0000256" key="1">
    <source>
        <dbReference type="ARBA" id="ARBA00004651"/>
    </source>
</evidence>
<evidence type="ECO:0000256" key="5">
    <source>
        <dbReference type="ARBA" id="ARBA00022741"/>
    </source>
</evidence>
<keyword evidence="5" id="KW-0547">Nucleotide-binding</keyword>
<dbReference type="Pfam" id="PF00664">
    <property type="entry name" value="ABC_membrane"/>
    <property type="match status" value="1"/>
</dbReference>
<dbReference type="InterPro" id="IPR027417">
    <property type="entry name" value="P-loop_NTPase"/>
</dbReference>
<accession>A0A7W7ZCI5</accession>
<keyword evidence="7 9" id="KW-1133">Transmembrane helix</keyword>
<keyword evidence="4 9" id="KW-0812">Transmembrane</keyword>
<feature type="domain" description="ABC transporter" evidence="10">
    <location>
        <begin position="329"/>
        <end position="564"/>
    </location>
</feature>